<dbReference type="HAMAP" id="MF_00139">
    <property type="entry name" value="PurH"/>
    <property type="match status" value="1"/>
</dbReference>
<comment type="pathway">
    <text evidence="1 10">Purine metabolism; IMP biosynthesis via de novo pathway; IMP from 5-formamido-1-(5-phospho-D-ribosyl)imidazole-4-carboxamide: step 1/1.</text>
</comment>
<dbReference type="InterPro" id="IPR036914">
    <property type="entry name" value="MGS-like_dom_sf"/>
</dbReference>
<dbReference type="GO" id="GO:0004643">
    <property type="term" value="F:phosphoribosylaminoimidazolecarboxamide formyltransferase activity"/>
    <property type="evidence" value="ECO:0007669"/>
    <property type="project" value="UniProtKB-UniRule"/>
</dbReference>
<evidence type="ECO:0000256" key="5">
    <source>
        <dbReference type="ARBA" id="ARBA00022755"/>
    </source>
</evidence>
<dbReference type="SUPFAM" id="SSF53927">
    <property type="entry name" value="Cytidine deaminase-like"/>
    <property type="match status" value="1"/>
</dbReference>
<dbReference type="Pfam" id="PF02142">
    <property type="entry name" value="MGS"/>
    <property type="match status" value="1"/>
</dbReference>
<dbReference type="KEGG" id="taci:TDSAC_0591"/>
<dbReference type="EMBL" id="CP020921">
    <property type="protein sequence ID" value="AWB09965.1"/>
    <property type="molecule type" value="Genomic_DNA"/>
</dbReference>
<dbReference type="SUPFAM" id="SSF52335">
    <property type="entry name" value="Methylglyoxal synthase-like"/>
    <property type="match status" value="1"/>
</dbReference>
<keyword evidence="5 10" id="KW-0658">Purine biosynthesis</keyword>
<dbReference type="AlphaFoldDB" id="A0A2R4VZI9"/>
<dbReference type="FunFam" id="3.40.140.20:FF:000001">
    <property type="entry name" value="Bifunctional purine biosynthesis protein PurH"/>
    <property type="match status" value="1"/>
</dbReference>
<evidence type="ECO:0000256" key="4">
    <source>
        <dbReference type="ARBA" id="ARBA00022679"/>
    </source>
</evidence>
<proteinExistence type="inferred from homology"/>
<dbReference type="Gene3D" id="3.40.140.20">
    <property type="match status" value="2"/>
</dbReference>
<evidence type="ECO:0000256" key="10">
    <source>
        <dbReference type="HAMAP-Rule" id="MF_00139"/>
    </source>
</evidence>
<dbReference type="PANTHER" id="PTHR11692:SF0">
    <property type="entry name" value="BIFUNCTIONAL PURINE BIOSYNTHESIS PROTEIN ATIC"/>
    <property type="match status" value="1"/>
</dbReference>
<dbReference type="EC" id="3.5.4.10" evidence="10"/>
<dbReference type="CDD" id="cd01421">
    <property type="entry name" value="IMPCH"/>
    <property type="match status" value="1"/>
</dbReference>
<evidence type="ECO:0000256" key="9">
    <source>
        <dbReference type="ARBA" id="ARBA00050687"/>
    </source>
</evidence>
<comment type="catalytic activity">
    <reaction evidence="9 10">
        <text>IMP + H2O = 5-formamido-1-(5-phospho-D-ribosyl)imidazole-4-carboxamide</text>
        <dbReference type="Rhea" id="RHEA:18445"/>
        <dbReference type="ChEBI" id="CHEBI:15377"/>
        <dbReference type="ChEBI" id="CHEBI:58053"/>
        <dbReference type="ChEBI" id="CHEBI:58467"/>
        <dbReference type="EC" id="3.5.4.10"/>
    </reaction>
</comment>
<dbReference type="Pfam" id="PF01808">
    <property type="entry name" value="AICARFT_IMPCHas"/>
    <property type="match status" value="1"/>
</dbReference>
<evidence type="ECO:0000256" key="7">
    <source>
        <dbReference type="ARBA" id="ARBA00023268"/>
    </source>
</evidence>
<evidence type="ECO:0000256" key="6">
    <source>
        <dbReference type="ARBA" id="ARBA00022801"/>
    </source>
</evidence>
<comment type="domain">
    <text evidence="10">The IMP cyclohydrolase activity resides in the N-terminal region.</text>
</comment>
<dbReference type="Gene3D" id="3.40.50.1380">
    <property type="entry name" value="Methylglyoxal synthase-like domain"/>
    <property type="match status" value="1"/>
</dbReference>
<dbReference type="Proteomes" id="UP000244792">
    <property type="component" value="Chromosome"/>
</dbReference>
<dbReference type="EC" id="2.1.2.3" evidence="10"/>
<dbReference type="SMART" id="SM00851">
    <property type="entry name" value="MGS"/>
    <property type="match status" value="1"/>
</dbReference>
<dbReference type="GO" id="GO:0006189">
    <property type="term" value="P:'de novo' IMP biosynthetic process"/>
    <property type="evidence" value="ECO:0007669"/>
    <property type="project" value="UniProtKB-UniRule"/>
</dbReference>
<dbReference type="GO" id="GO:0005829">
    <property type="term" value="C:cytosol"/>
    <property type="evidence" value="ECO:0007669"/>
    <property type="project" value="TreeGrafter"/>
</dbReference>
<sequence>MQRALISVYNKNGIEEFAKEINKLGYGLLSTGGTAKYLKSFDFPVIEVSEYTHFPEILGGRVKTLHPIIFGGILAQRDNPNHIQQIKNLDTIDIVVVNLYPFLETLNRGAPIEEIIEMIDIGGVALIRAAAKNYKDVLVLVDPDDYKKTIELLRNNTMTLEYRKYLAAKAFQHTASYDSHIAAYLSEDLFQEQFTLTGKRVQSLRYGENPHQKAFLYKTEDGYPLDAEFLSGKELSFNNIVDIDAALRFLYDFIDEKAVVIIKHNQACGFAVADDLLTAYIKAYEGDKESAFGGIVAINGVVDEVLAREIYKNFYEVVYAIDFTEKALEILQEKRNLRILRGSTKRTNWNYNIKQVGAGFLLQTEDFLKIDNLEVVTKVKPDEKTMKDLIFAWKLCRNFKSNAIVFAKDGQLVGAGAGQSSRVMSVRIAGMRAQERSIGASLASDGFFPFKDSITLAGEYGIKAIIQPGGSRRDEEVIEEADRLGIPMVFTHRRHFYH</sequence>
<keyword evidence="6 10" id="KW-0378">Hydrolase</keyword>
<name>A0A2R4VZI9_THEAF</name>
<dbReference type="InterPro" id="IPR024051">
    <property type="entry name" value="AICAR_Tfase_dup_dom_sf"/>
</dbReference>
<dbReference type="PROSITE" id="PS51855">
    <property type="entry name" value="MGS"/>
    <property type="match status" value="1"/>
</dbReference>
<keyword evidence="13" id="KW-1185">Reference proteome</keyword>
<evidence type="ECO:0000259" key="11">
    <source>
        <dbReference type="PROSITE" id="PS51855"/>
    </source>
</evidence>
<dbReference type="NCBIfam" id="TIGR00355">
    <property type="entry name" value="purH"/>
    <property type="match status" value="1"/>
</dbReference>
<dbReference type="RefSeq" id="WP_108308798.1">
    <property type="nucleotide sequence ID" value="NZ_CP020921.1"/>
</dbReference>
<dbReference type="InterPro" id="IPR016193">
    <property type="entry name" value="Cytidine_deaminase-like"/>
</dbReference>
<dbReference type="InterPro" id="IPR002695">
    <property type="entry name" value="PurH-like"/>
</dbReference>
<feature type="domain" description="MGS-like" evidence="11">
    <location>
        <begin position="1"/>
        <end position="141"/>
    </location>
</feature>
<dbReference type="InterPro" id="IPR011607">
    <property type="entry name" value="MGS-like_dom"/>
</dbReference>
<dbReference type="FunFam" id="3.40.50.1380:FF:000001">
    <property type="entry name" value="Bifunctional purine biosynthesis protein PurH"/>
    <property type="match status" value="1"/>
</dbReference>
<keyword evidence="7 10" id="KW-0511">Multifunctional enzyme</keyword>
<dbReference type="GO" id="GO:0003937">
    <property type="term" value="F:IMP cyclohydrolase activity"/>
    <property type="evidence" value="ECO:0007669"/>
    <property type="project" value="UniProtKB-UniRule"/>
</dbReference>
<comment type="pathway">
    <text evidence="2 10">Purine metabolism; IMP biosynthesis via de novo pathway; 5-formamido-1-(5-phospho-D-ribosyl)imidazole-4-carboxamide from 5-amino-1-(5-phospho-D-ribosyl)imidazole-4-carboxamide (10-formyl THF route): step 1/1.</text>
</comment>
<accession>A0A2R4VZI9</accession>
<comment type="catalytic activity">
    <reaction evidence="8 10">
        <text>(6R)-10-formyltetrahydrofolate + 5-amino-1-(5-phospho-beta-D-ribosyl)imidazole-4-carboxamide = 5-formamido-1-(5-phospho-D-ribosyl)imidazole-4-carboxamide + (6S)-5,6,7,8-tetrahydrofolate</text>
        <dbReference type="Rhea" id="RHEA:22192"/>
        <dbReference type="ChEBI" id="CHEBI:57453"/>
        <dbReference type="ChEBI" id="CHEBI:58467"/>
        <dbReference type="ChEBI" id="CHEBI:58475"/>
        <dbReference type="ChEBI" id="CHEBI:195366"/>
        <dbReference type="EC" id="2.1.2.3"/>
    </reaction>
</comment>
<evidence type="ECO:0000256" key="1">
    <source>
        <dbReference type="ARBA" id="ARBA00004844"/>
    </source>
</evidence>
<evidence type="ECO:0000256" key="3">
    <source>
        <dbReference type="ARBA" id="ARBA00007667"/>
    </source>
</evidence>
<dbReference type="UniPathway" id="UPA00074">
    <property type="reaction ID" value="UER00133"/>
</dbReference>
<evidence type="ECO:0000256" key="8">
    <source>
        <dbReference type="ARBA" id="ARBA00050488"/>
    </source>
</evidence>
<dbReference type="SMART" id="SM00798">
    <property type="entry name" value="AICARFT_IMPCHas"/>
    <property type="match status" value="1"/>
</dbReference>
<dbReference type="PANTHER" id="PTHR11692">
    <property type="entry name" value="BIFUNCTIONAL PURINE BIOSYNTHESIS PROTEIN PURH"/>
    <property type="match status" value="1"/>
</dbReference>
<dbReference type="OrthoDB" id="9802065at2"/>
<evidence type="ECO:0000256" key="2">
    <source>
        <dbReference type="ARBA" id="ARBA00004954"/>
    </source>
</evidence>
<keyword evidence="4 10" id="KW-0808">Transferase</keyword>
<evidence type="ECO:0000313" key="12">
    <source>
        <dbReference type="EMBL" id="AWB09965.1"/>
    </source>
</evidence>
<dbReference type="NCBIfam" id="NF002049">
    <property type="entry name" value="PRK00881.1"/>
    <property type="match status" value="1"/>
</dbReference>
<comment type="similarity">
    <text evidence="3 10">Belongs to the PurH family.</text>
</comment>
<evidence type="ECO:0000313" key="13">
    <source>
        <dbReference type="Proteomes" id="UP000244792"/>
    </source>
</evidence>
<gene>
    <name evidence="10" type="primary">purH</name>
    <name evidence="12" type="ORF">TDSAC_0591</name>
</gene>
<reference evidence="12 13" key="1">
    <citation type="submission" date="2017-04" db="EMBL/GenBank/DDBJ databases">
        <title>Genomic insights into metabolism of Thermodesulfobium acidiphilum.</title>
        <authorList>
            <person name="Toshchakov S.V."/>
            <person name="Frolov E.N."/>
            <person name="Kublanov I.V."/>
            <person name="Samarov N.I."/>
            <person name="Novikov A."/>
            <person name="Lebedinsky A.V."/>
            <person name="Bonch-Osmolovskaya E.A."/>
            <person name="Chernyh N.A."/>
        </authorList>
    </citation>
    <scope>NUCLEOTIDE SEQUENCE [LARGE SCALE GENOMIC DNA]</scope>
    <source>
        <strain evidence="12 13">3127-1</strain>
    </source>
</reference>
<organism evidence="12 13">
    <name type="scientific">Thermodesulfobium acidiphilum</name>
    <dbReference type="NCBI Taxonomy" id="1794699"/>
    <lineage>
        <taxon>Bacteria</taxon>
        <taxon>Pseudomonadati</taxon>
        <taxon>Thermodesulfobiota</taxon>
        <taxon>Thermodesulfobiia</taxon>
        <taxon>Thermodesulfobiales</taxon>
        <taxon>Thermodesulfobiaceae</taxon>
        <taxon>Thermodesulfobium</taxon>
    </lineage>
</organism>
<protein>
    <recommendedName>
        <fullName evidence="10">Bifunctional purine biosynthesis protein PurH</fullName>
    </recommendedName>
    <domain>
        <recommendedName>
            <fullName evidence="10">Phosphoribosylaminoimidazolecarboxamide formyltransferase</fullName>
            <ecNumber evidence="10">2.1.2.3</ecNumber>
        </recommendedName>
        <alternativeName>
            <fullName evidence="10">AICAR transformylase</fullName>
        </alternativeName>
    </domain>
    <domain>
        <recommendedName>
            <fullName evidence="10">IMP cyclohydrolase</fullName>
            <ecNumber evidence="10">3.5.4.10</ecNumber>
        </recommendedName>
        <alternativeName>
            <fullName evidence="10">ATIC</fullName>
        </alternativeName>
        <alternativeName>
            <fullName evidence="10">IMP synthase</fullName>
        </alternativeName>
        <alternativeName>
            <fullName evidence="10">Inosinicase</fullName>
        </alternativeName>
    </domain>
</protein>
<dbReference type="PIRSF" id="PIRSF000414">
    <property type="entry name" value="AICARFT_IMPCHas"/>
    <property type="match status" value="1"/>
</dbReference>